<organism evidence="2 3">
    <name type="scientific">Sporosarcina luteola</name>
    <dbReference type="NCBI Taxonomy" id="582850"/>
    <lineage>
        <taxon>Bacteria</taxon>
        <taxon>Bacillati</taxon>
        <taxon>Bacillota</taxon>
        <taxon>Bacilli</taxon>
        <taxon>Bacillales</taxon>
        <taxon>Caryophanaceae</taxon>
        <taxon>Sporosarcina</taxon>
    </lineage>
</organism>
<gene>
    <name evidence="2" type="primary">yuaE</name>
    <name evidence="2" type="ORF">SLU01_35090</name>
</gene>
<evidence type="ECO:0000313" key="3">
    <source>
        <dbReference type="Proteomes" id="UP000321901"/>
    </source>
</evidence>
<comment type="caution">
    <text evidence="2">The sequence shown here is derived from an EMBL/GenBank/DDBJ whole genome shotgun (WGS) entry which is preliminary data.</text>
</comment>
<dbReference type="OrthoDB" id="5464839at2"/>
<keyword evidence="3" id="KW-1185">Reference proteome</keyword>
<dbReference type="InterPro" id="IPR034660">
    <property type="entry name" value="DinB/YfiT-like"/>
</dbReference>
<dbReference type="RefSeq" id="WP_147060760.1">
    <property type="nucleotide sequence ID" value="NZ_BJYL01000065.1"/>
</dbReference>
<feature type="domain" description="DinB-like" evidence="1">
    <location>
        <begin position="6"/>
        <end position="153"/>
    </location>
</feature>
<sequence>MKINNQARESLFVEVEHLTNEELNKKPSENEWSIKQVLEHLYLMEGAIAKTIQYQLSAGEDSVVGDKPIELSVNRSTKVQAPDFANPSDDFATLDELKEKLSQTHEALSAIAYNTPSDILRSKSYPHPVFGDMNLSQWIPFTAYHEMRHTEQIKEVKEKLGFN</sequence>
<dbReference type="Gene3D" id="1.20.120.450">
    <property type="entry name" value="dinb family like domain"/>
    <property type="match status" value="1"/>
</dbReference>
<evidence type="ECO:0000313" key="2">
    <source>
        <dbReference type="EMBL" id="GEN85197.1"/>
    </source>
</evidence>
<reference evidence="2 3" key="1">
    <citation type="submission" date="2019-07" db="EMBL/GenBank/DDBJ databases">
        <title>Whole genome shotgun sequence of Sporosarcina luteola NBRC 105378.</title>
        <authorList>
            <person name="Hosoyama A."/>
            <person name="Uohara A."/>
            <person name="Ohji S."/>
            <person name="Ichikawa N."/>
        </authorList>
    </citation>
    <scope>NUCLEOTIDE SEQUENCE [LARGE SCALE GENOMIC DNA]</scope>
    <source>
        <strain evidence="2 3">NBRC 105378</strain>
    </source>
</reference>
<evidence type="ECO:0000259" key="1">
    <source>
        <dbReference type="Pfam" id="PF12867"/>
    </source>
</evidence>
<dbReference type="InterPro" id="IPR024775">
    <property type="entry name" value="DinB-like"/>
</dbReference>
<accession>A0A511ZCL8</accession>
<dbReference type="EMBL" id="BJYL01000065">
    <property type="protein sequence ID" value="GEN85197.1"/>
    <property type="molecule type" value="Genomic_DNA"/>
</dbReference>
<name>A0A511ZCL8_9BACL</name>
<dbReference type="SUPFAM" id="SSF109854">
    <property type="entry name" value="DinB/YfiT-like putative metalloenzymes"/>
    <property type="match status" value="1"/>
</dbReference>
<proteinExistence type="predicted"/>
<protein>
    <recommendedName>
        <fullName evidence="1">DinB-like domain-containing protein</fullName>
    </recommendedName>
</protein>
<dbReference type="Proteomes" id="UP000321901">
    <property type="component" value="Unassembled WGS sequence"/>
</dbReference>
<dbReference type="AlphaFoldDB" id="A0A511ZCL8"/>
<dbReference type="Pfam" id="PF12867">
    <property type="entry name" value="DinB_2"/>
    <property type="match status" value="1"/>
</dbReference>